<dbReference type="GO" id="GO:0005681">
    <property type="term" value="C:spliceosomal complex"/>
    <property type="evidence" value="ECO:0007669"/>
    <property type="project" value="TreeGrafter"/>
</dbReference>
<dbReference type="PANTHER" id="PTHR15818">
    <property type="entry name" value="G PATCH AND KOW-CONTAINING"/>
    <property type="match status" value="1"/>
</dbReference>
<comment type="similarity">
    <text evidence="2">Belongs to the SPP2 family.</text>
</comment>
<feature type="compositionally biased region" description="Basic and acidic residues" evidence="4">
    <location>
        <begin position="340"/>
        <end position="427"/>
    </location>
</feature>
<organism evidence="6 7">
    <name type="scientific">Dendrothele bispora (strain CBS 962.96)</name>
    <dbReference type="NCBI Taxonomy" id="1314807"/>
    <lineage>
        <taxon>Eukaryota</taxon>
        <taxon>Fungi</taxon>
        <taxon>Dikarya</taxon>
        <taxon>Basidiomycota</taxon>
        <taxon>Agaricomycotina</taxon>
        <taxon>Agaricomycetes</taxon>
        <taxon>Agaricomycetidae</taxon>
        <taxon>Agaricales</taxon>
        <taxon>Agaricales incertae sedis</taxon>
        <taxon>Dendrothele</taxon>
    </lineage>
</organism>
<feature type="region of interest" description="Disordered" evidence="4">
    <location>
        <begin position="298"/>
        <end position="427"/>
    </location>
</feature>
<keyword evidence="7" id="KW-1185">Reference proteome</keyword>
<evidence type="ECO:0000256" key="2">
    <source>
        <dbReference type="ARBA" id="ARBA00008576"/>
    </source>
</evidence>
<feature type="compositionally biased region" description="Acidic residues" evidence="4">
    <location>
        <begin position="68"/>
        <end position="79"/>
    </location>
</feature>
<feature type="compositionally biased region" description="Low complexity" evidence="4">
    <location>
        <begin position="20"/>
        <end position="30"/>
    </location>
</feature>
<dbReference type="PANTHER" id="PTHR15818:SF2">
    <property type="entry name" value="G-PATCH DOMAIN AND KOW MOTIFS-CONTAINING PROTEIN"/>
    <property type="match status" value="1"/>
</dbReference>
<evidence type="ECO:0000256" key="1">
    <source>
        <dbReference type="ARBA" id="ARBA00004123"/>
    </source>
</evidence>
<evidence type="ECO:0000313" key="7">
    <source>
        <dbReference type="Proteomes" id="UP000297245"/>
    </source>
</evidence>
<comment type="subcellular location">
    <subcellularLocation>
        <location evidence="1">Nucleus</location>
    </subcellularLocation>
</comment>
<dbReference type="GO" id="GO:0003676">
    <property type="term" value="F:nucleic acid binding"/>
    <property type="evidence" value="ECO:0007669"/>
    <property type="project" value="InterPro"/>
</dbReference>
<feature type="compositionally biased region" description="Polar residues" evidence="4">
    <location>
        <begin position="42"/>
        <end position="59"/>
    </location>
</feature>
<name>A0A4S8MVF1_DENBC</name>
<dbReference type="GO" id="GO:0000398">
    <property type="term" value="P:mRNA splicing, via spliceosome"/>
    <property type="evidence" value="ECO:0007669"/>
    <property type="project" value="InterPro"/>
</dbReference>
<feature type="domain" description="G-patch" evidence="5">
    <location>
        <begin position="251"/>
        <end position="297"/>
    </location>
</feature>
<feature type="region of interest" description="Disordered" evidence="4">
    <location>
        <begin position="1"/>
        <end position="99"/>
    </location>
</feature>
<keyword evidence="3" id="KW-0539">Nucleus</keyword>
<dbReference type="PROSITE" id="PS50174">
    <property type="entry name" value="G_PATCH"/>
    <property type="match status" value="1"/>
</dbReference>
<feature type="compositionally biased region" description="Basic and acidic residues" evidence="4">
    <location>
        <begin position="314"/>
        <end position="333"/>
    </location>
</feature>
<dbReference type="AlphaFoldDB" id="A0A4S8MVF1"/>
<evidence type="ECO:0000313" key="6">
    <source>
        <dbReference type="EMBL" id="THV06689.1"/>
    </source>
</evidence>
<evidence type="ECO:0000256" key="4">
    <source>
        <dbReference type="SAM" id="MobiDB-lite"/>
    </source>
</evidence>
<dbReference type="SMART" id="SM00443">
    <property type="entry name" value="G_patch"/>
    <property type="match status" value="1"/>
</dbReference>
<gene>
    <name evidence="6" type="ORF">K435DRAFT_743159</name>
</gene>
<dbReference type="EMBL" id="ML179041">
    <property type="protein sequence ID" value="THV06689.1"/>
    <property type="molecule type" value="Genomic_DNA"/>
</dbReference>
<dbReference type="InterPro" id="IPR000467">
    <property type="entry name" value="G_patch_dom"/>
</dbReference>
<sequence length="427" mass="48433">MSSKVSFTIRRPTPVSRATSSGPDSDSGSSFKVPTLPRHLVNDSSTPGSPLAHSNNSSPKPRYNDPDSSSDEDEKDQDELVTGFDQFGVKRLNEPKKDAGPLVIPALKNRDWREMARKRRTANQYVPDSAKAQVTGSDGSVGGLGTRDSINSGPVLSGLQVKKKEVIVKREDDVEMKEVSVTETEEVKIEKVELTEDELALRALLAGKDGEDSGPQIDIIPTPVSETDAYKQDVDELPESSTLDDYNRIPISQFGAAMLRGMGWKEGMAASRKRKGIVEPYVPEARPALLGIGAKEMEVFDDGSSSNKRRKPKEKYIPVIKKDKDGNVVEEKSGRRRDRSRSPRRESRPTSRRGSPDRDRYHDDRHRDSDRRRDKDYDRERDSDRDRDRDRRKYKDSDRRDGDRDRGKERDYRRDTDRSRDSSRRRD</sequence>
<protein>
    <recommendedName>
        <fullName evidence="5">G-patch domain-containing protein</fullName>
    </recommendedName>
</protein>
<evidence type="ECO:0000256" key="3">
    <source>
        <dbReference type="ARBA" id="ARBA00023242"/>
    </source>
</evidence>
<feature type="region of interest" description="Disordered" evidence="4">
    <location>
        <begin position="119"/>
        <end position="155"/>
    </location>
</feature>
<dbReference type="Proteomes" id="UP000297245">
    <property type="component" value="Unassembled WGS sequence"/>
</dbReference>
<feature type="compositionally biased region" description="Polar residues" evidence="4">
    <location>
        <begin position="122"/>
        <end position="138"/>
    </location>
</feature>
<dbReference type="OrthoDB" id="5577072at2759"/>
<proteinExistence type="inferred from homology"/>
<evidence type="ECO:0000259" key="5">
    <source>
        <dbReference type="PROSITE" id="PS50174"/>
    </source>
</evidence>
<dbReference type="InterPro" id="IPR045166">
    <property type="entry name" value="Spp2-like"/>
</dbReference>
<accession>A0A4S8MVF1</accession>
<dbReference type="Pfam" id="PF12656">
    <property type="entry name" value="G-patch_2"/>
    <property type="match status" value="1"/>
</dbReference>
<reference evidence="6 7" key="1">
    <citation type="journal article" date="2019" name="Nat. Ecol. Evol.">
        <title>Megaphylogeny resolves global patterns of mushroom evolution.</title>
        <authorList>
            <person name="Varga T."/>
            <person name="Krizsan K."/>
            <person name="Foldi C."/>
            <person name="Dima B."/>
            <person name="Sanchez-Garcia M."/>
            <person name="Sanchez-Ramirez S."/>
            <person name="Szollosi G.J."/>
            <person name="Szarkandi J.G."/>
            <person name="Papp V."/>
            <person name="Albert L."/>
            <person name="Andreopoulos W."/>
            <person name="Angelini C."/>
            <person name="Antonin V."/>
            <person name="Barry K.W."/>
            <person name="Bougher N.L."/>
            <person name="Buchanan P."/>
            <person name="Buyck B."/>
            <person name="Bense V."/>
            <person name="Catcheside P."/>
            <person name="Chovatia M."/>
            <person name="Cooper J."/>
            <person name="Damon W."/>
            <person name="Desjardin D."/>
            <person name="Finy P."/>
            <person name="Geml J."/>
            <person name="Haridas S."/>
            <person name="Hughes K."/>
            <person name="Justo A."/>
            <person name="Karasinski D."/>
            <person name="Kautmanova I."/>
            <person name="Kiss B."/>
            <person name="Kocsube S."/>
            <person name="Kotiranta H."/>
            <person name="LaButti K.M."/>
            <person name="Lechner B.E."/>
            <person name="Liimatainen K."/>
            <person name="Lipzen A."/>
            <person name="Lukacs Z."/>
            <person name="Mihaltcheva S."/>
            <person name="Morgado L.N."/>
            <person name="Niskanen T."/>
            <person name="Noordeloos M.E."/>
            <person name="Ohm R.A."/>
            <person name="Ortiz-Santana B."/>
            <person name="Ovrebo C."/>
            <person name="Racz N."/>
            <person name="Riley R."/>
            <person name="Savchenko A."/>
            <person name="Shiryaev A."/>
            <person name="Soop K."/>
            <person name="Spirin V."/>
            <person name="Szebenyi C."/>
            <person name="Tomsovsky M."/>
            <person name="Tulloss R.E."/>
            <person name="Uehling J."/>
            <person name="Grigoriev I.V."/>
            <person name="Vagvolgyi C."/>
            <person name="Papp T."/>
            <person name="Martin F.M."/>
            <person name="Miettinen O."/>
            <person name="Hibbett D.S."/>
            <person name="Nagy L.G."/>
        </authorList>
    </citation>
    <scope>NUCLEOTIDE SEQUENCE [LARGE SCALE GENOMIC DNA]</scope>
    <source>
        <strain evidence="6 7">CBS 962.96</strain>
    </source>
</reference>
<dbReference type="InterPro" id="IPR026822">
    <property type="entry name" value="Spp2/MOS2_G-patch"/>
</dbReference>